<dbReference type="Proteomes" id="UP000585474">
    <property type="component" value="Unassembled WGS sequence"/>
</dbReference>
<accession>A0A7J0DEB4</accession>
<evidence type="ECO:0000313" key="3">
    <source>
        <dbReference type="Proteomes" id="UP000585474"/>
    </source>
</evidence>
<dbReference type="PANTHER" id="PTHR48049:SF91">
    <property type="entry name" value="UDP-GLYCOSYLTRANSFERASE 79B7-RELATED"/>
    <property type="match status" value="1"/>
</dbReference>
<dbReference type="AlphaFoldDB" id="A0A7J0DEB4"/>
<evidence type="ECO:0000256" key="1">
    <source>
        <dbReference type="ARBA" id="ARBA00009995"/>
    </source>
</evidence>
<keyword evidence="3" id="KW-1185">Reference proteome</keyword>
<dbReference type="EMBL" id="BJWL01000181">
    <property type="protein sequence ID" value="GFS33140.1"/>
    <property type="molecule type" value="Genomic_DNA"/>
</dbReference>
<dbReference type="OrthoDB" id="5835829at2759"/>
<name>A0A7J0DEB4_9ERIC</name>
<organism evidence="2 3">
    <name type="scientific">Actinidia rufa</name>
    <dbReference type="NCBI Taxonomy" id="165716"/>
    <lineage>
        <taxon>Eukaryota</taxon>
        <taxon>Viridiplantae</taxon>
        <taxon>Streptophyta</taxon>
        <taxon>Embryophyta</taxon>
        <taxon>Tracheophyta</taxon>
        <taxon>Spermatophyta</taxon>
        <taxon>Magnoliopsida</taxon>
        <taxon>eudicotyledons</taxon>
        <taxon>Gunneridae</taxon>
        <taxon>Pentapetalae</taxon>
        <taxon>asterids</taxon>
        <taxon>Ericales</taxon>
        <taxon>Actinidiaceae</taxon>
        <taxon>Actinidia</taxon>
    </lineage>
</organism>
<dbReference type="PANTHER" id="PTHR48049">
    <property type="entry name" value="GLYCOSYLTRANSFERASE"/>
    <property type="match status" value="1"/>
</dbReference>
<gene>
    <name evidence="2" type="ORF">Acr_00g0026570</name>
</gene>
<sequence>MGLTRHQVESILQRLEPNESLLRLGPLGPELAKKIGFKTVCYKVVCATSLAIALVPVREVPEDRPLTAADLAEPPPGYPSATVRSLSSNYIGAQYGKPVFLTGPVLPDPETLRTGGPMAKPVGSAVFLKPSLGAATVAEALPEGVLMSESQIVLVPHLGDQILNTRLLADELRVAVEVEREEGEWFSKESLCKAVKCVMGGDSEEGGRVKKKP</sequence>
<reference evidence="3" key="1">
    <citation type="submission" date="2019-07" db="EMBL/GenBank/DDBJ databases">
        <title>De Novo Assembly of kiwifruit Actinidia rufa.</title>
        <authorList>
            <person name="Sugita-Konishi S."/>
            <person name="Sato K."/>
            <person name="Mori E."/>
            <person name="Abe Y."/>
            <person name="Kisaki G."/>
            <person name="Hamano K."/>
            <person name="Suezawa K."/>
            <person name="Otani M."/>
            <person name="Fukuda T."/>
            <person name="Manabe T."/>
            <person name="Gomi K."/>
            <person name="Tabuchi M."/>
            <person name="Akimitsu K."/>
            <person name="Kataoka I."/>
        </authorList>
    </citation>
    <scope>NUCLEOTIDE SEQUENCE [LARGE SCALE GENOMIC DNA]</scope>
    <source>
        <strain evidence="3">cv. Fuchu</strain>
    </source>
</reference>
<dbReference type="GO" id="GO:0035251">
    <property type="term" value="F:UDP-glucosyltransferase activity"/>
    <property type="evidence" value="ECO:0007669"/>
    <property type="project" value="InterPro"/>
</dbReference>
<dbReference type="SUPFAM" id="SSF53756">
    <property type="entry name" value="UDP-Glycosyltransferase/glycogen phosphorylase"/>
    <property type="match status" value="1"/>
</dbReference>
<comment type="caution">
    <text evidence="2">The sequence shown here is derived from an EMBL/GenBank/DDBJ whole genome shotgun (WGS) entry which is preliminary data.</text>
</comment>
<dbReference type="Gene3D" id="3.40.50.2000">
    <property type="entry name" value="Glycogen Phosphorylase B"/>
    <property type="match status" value="1"/>
</dbReference>
<evidence type="ECO:0000313" key="2">
    <source>
        <dbReference type="EMBL" id="GFS33140.1"/>
    </source>
</evidence>
<comment type="similarity">
    <text evidence="1">Belongs to the UDP-glycosyltransferase family.</text>
</comment>
<protein>
    <submittedName>
        <fullName evidence="2">UDP-Glycosyltransferase superfamily protein</fullName>
    </submittedName>
</protein>
<dbReference type="InterPro" id="IPR050481">
    <property type="entry name" value="UDP-glycosyltransf_plant"/>
</dbReference>
<keyword evidence="2" id="KW-0808">Transferase</keyword>
<proteinExistence type="inferred from homology"/>